<gene>
    <name evidence="4" type="ORF">KO481_01100</name>
</gene>
<proteinExistence type="predicted"/>
<organism evidence="4 5">
    <name type="scientific">Nocardia albiluteola</name>
    <dbReference type="NCBI Taxonomy" id="2842303"/>
    <lineage>
        <taxon>Bacteria</taxon>
        <taxon>Bacillati</taxon>
        <taxon>Actinomycetota</taxon>
        <taxon>Actinomycetes</taxon>
        <taxon>Mycobacteriales</taxon>
        <taxon>Nocardiaceae</taxon>
        <taxon>Nocardia</taxon>
    </lineage>
</organism>
<evidence type="ECO:0000256" key="2">
    <source>
        <dbReference type="SAM" id="Phobius"/>
    </source>
</evidence>
<keyword evidence="2" id="KW-0472">Membrane</keyword>
<keyword evidence="2" id="KW-0812">Transmembrane</keyword>
<feature type="compositionally biased region" description="Pro residues" evidence="1">
    <location>
        <begin position="193"/>
        <end position="212"/>
    </location>
</feature>
<feature type="domain" description="Protein-glutamine gamma-glutamyltransferase-like C-terminal" evidence="3">
    <location>
        <begin position="60"/>
        <end position="128"/>
    </location>
</feature>
<sequence length="356" mass="38539">MDAGERDAPFHDLPASGGQYFGPGTPSVPPVPALGPAGTHRATADQAALHRDFTTALRERFRAVTRGLEQNGLLEVQRSRTARETADAAATTAQATELPSAARSFDEVVYGGRSATEAEYRLLEQADRYSLAPPPPDEPVETIERERRTVRWRPPPLPELLRSPKFWAAVFGVLLVALIIYVLLHLSGAPKAPPMPSEPIVPPDEPKPPPPNINDAGSDSIFGRLPHWLAYGGLQWLICAVLVVWWRARRRGALVGEPRPVQVAANELLAGQAALYRRAKDRDHTAAKLRAAMLRRIRPALGLTADAPPERVVGTLAARLGGPADRYGAALYGPVPDDATLELIAAQLDLIESEIV</sequence>
<feature type="region of interest" description="Disordered" evidence="1">
    <location>
        <begin position="1"/>
        <end position="44"/>
    </location>
</feature>
<keyword evidence="2" id="KW-1133">Transmembrane helix</keyword>
<accession>A0ABS6AQ43</accession>
<reference evidence="4 5" key="1">
    <citation type="submission" date="2021-06" db="EMBL/GenBank/DDBJ databases">
        <title>Actinomycetes sequencing.</title>
        <authorList>
            <person name="Shan Q."/>
        </authorList>
    </citation>
    <scope>NUCLEOTIDE SEQUENCE [LARGE SCALE GENOMIC DNA]</scope>
    <source>
        <strain evidence="4 5">NEAU-G5</strain>
    </source>
</reference>
<feature type="transmembrane region" description="Helical" evidence="2">
    <location>
        <begin position="228"/>
        <end position="246"/>
    </location>
</feature>
<dbReference type="Proteomes" id="UP000733379">
    <property type="component" value="Unassembled WGS sequence"/>
</dbReference>
<name>A0ABS6AQ43_9NOCA</name>
<comment type="caution">
    <text evidence="4">The sequence shown here is derived from an EMBL/GenBank/DDBJ whole genome shotgun (WGS) entry which is preliminary data.</text>
</comment>
<feature type="region of interest" description="Disordered" evidence="1">
    <location>
        <begin position="193"/>
        <end position="215"/>
    </location>
</feature>
<evidence type="ECO:0000313" key="5">
    <source>
        <dbReference type="Proteomes" id="UP000733379"/>
    </source>
</evidence>
<dbReference type="EMBL" id="JAHKNI010000001">
    <property type="protein sequence ID" value="MBU3060124.1"/>
    <property type="molecule type" value="Genomic_DNA"/>
</dbReference>
<dbReference type="InterPro" id="IPR025403">
    <property type="entry name" value="TgpA-like_C"/>
</dbReference>
<keyword evidence="5" id="KW-1185">Reference proteome</keyword>
<feature type="transmembrane region" description="Helical" evidence="2">
    <location>
        <begin position="166"/>
        <end position="186"/>
    </location>
</feature>
<evidence type="ECO:0000259" key="3">
    <source>
        <dbReference type="Pfam" id="PF13559"/>
    </source>
</evidence>
<evidence type="ECO:0000313" key="4">
    <source>
        <dbReference type="EMBL" id="MBU3060124.1"/>
    </source>
</evidence>
<feature type="compositionally biased region" description="Basic and acidic residues" evidence="1">
    <location>
        <begin position="1"/>
        <end position="10"/>
    </location>
</feature>
<evidence type="ECO:0000256" key="1">
    <source>
        <dbReference type="SAM" id="MobiDB-lite"/>
    </source>
</evidence>
<dbReference type="Pfam" id="PF13559">
    <property type="entry name" value="DUF4129"/>
    <property type="match status" value="1"/>
</dbReference>
<protein>
    <submittedName>
        <fullName evidence="4">DUF4129 domain-containing protein</fullName>
    </submittedName>
</protein>